<dbReference type="SUPFAM" id="SSF49464">
    <property type="entry name" value="Carboxypeptidase regulatory domain-like"/>
    <property type="match status" value="1"/>
</dbReference>
<keyword evidence="2" id="KW-0378">Hydrolase</keyword>
<evidence type="ECO:0000313" key="3">
    <source>
        <dbReference type="Proteomes" id="UP001056426"/>
    </source>
</evidence>
<sequence length="833" mass="95891">MLRILPVLILLSGFMPITAQRTIVQGRVIDAQTSEPLAFANVYFKGTHVGTVTDFEGHYSLETDHPGDSLAVSVLGYREERKVIEKGRVQVLNFSLYASSLALSEVVVVPGENPAHELLRKVWANRDKNNIERLDQYSLEAYAKTEVYLRTLGKEPRDIDSTSIFARLSIRAEEGSEPALPIYMNEASSDVHYLRYPKREKVLVKASRSTSLFDAEEISMLTGLFQKAASFNFYDNYVRLLERNFVSPVSTAGLFYYKYYLVDSLDIDGRYCYELRVVPKRSGDLTFNGTVWINDTTFAVKRLALELGKDANINFIDRIRIRQDMEPVEGGAWLPVKTRVLVDAVNIFLSNYVEKSSFEQTSYPVKFFDTELEVLPEAEYYSDEDWERIRPRQLDRHDLATISSIESLRENKWMRTWGMFLTMAVKGYYNVGYFDLGPWLLLYNYNDVEGHRFRVGGRTTPGFDRDWVLSGYAAYGTEDKHLKYELNVERFLARRSWTKLGVQYRYDVERMGAEDVFYSQSSFGSFASSFGGTDKMMYTRIARAWFETDLFKNFTQKLVFMNKTYTPASPDLNFAYYTDEARSRLSSDMSVSEVNLTSIYQPRASFIVDKNNRFPVSLSNAPVYTLSYTYGFKGVFGSDFQYHKLMLGIRQNILLGSVGSLSYNAAWNKVYSPLPYPLLTLFHANESWFRTANTFNMIDYGEFVADNAATLFLTFRQDGFILDRLPLIKKLRWRSVATASVAWGSFDEARNGFYDPLTNPGGILPRYKDDGTPFSGFRTLSWDKPYMEVSYGIENIFSFFRVEAFHRLSYLQPDSEGDDPRKFGIKLSAVFRF</sequence>
<name>A0A9J6ZP21_9BACT</name>
<protein>
    <submittedName>
        <fullName evidence="2">DUF5686 and carboxypeptidase regulatory-like domain-containing protein</fullName>
    </submittedName>
</protein>
<evidence type="ECO:0000256" key="1">
    <source>
        <dbReference type="SAM" id="SignalP"/>
    </source>
</evidence>
<reference evidence="2" key="2">
    <citation type="submission" date="2022-06" db="EMBL/GenBank/DDBJ databases">
        <title>Xiashengella guii gen. nov. sp. nov., a bacterium isolated form anaerobic digestion tank.</title>
        <authorList>
            <person name="Huang H."/>
        </authorList>
    </citation>
    <scope>NUCLEOTIDE SEQUENCE</scope>
    <source>
        <strain evidence="2">Ai-910</strain>
    </source>
</reference>
<feature type="chain" id="PRO_5039899184" evidence="1">
    <location>
        <begin position="20"/>
        <end position="833"/>
    </location>
</feature>
<organism evidence="2 3">
    <name type="scientific">Xiashengella succiniciproducens</name>
    <dbReference type="NCBI Taxonomy" id="2949635"/>
    <lineage>
        <taxon>Bacteria</taxon>
        <taxon>Pseudomonadati</taxon>
        <taxon>Bacteroidota</taxon>
        <taxon>Bacteroidia</taxon>
        <taxon>Marinilabiliales</taxon>
        <taxon>Marinilabiliaceae</taxon>
        <taxon>Xiashengella</taxon>
    </lineage>
</organism>
<dbReference type="Proteomes" id="UP001056426">
    <property type="component" value="Chromosome"/>
</dbReference>
<dbReference type="RefSeq" id="WP_250723236.1">
    <property type="nucleotide sequence ID" value="NZ_CP098400.1"/>
</dbReference>
<dbReference type="AlphaFoldDB" id="A0A9J6ZP21"/>
<keyword evidence="2" id="KW-0645">Protease</keyword>
<feature type="signal peptide" evidence="1">
    <location>
        <begin position="1"/>
        <end position="19"/>
    </location>
</feature>
<dbReference type="Gene3D" id="2.60.40.1120">
    <property type="entry name" value="Carboxypeptidase-like, regulatory domain"/>
    <property type="match status" value="1"/>
</dbReference>
<dbReference type="Pfam" id="PF13715">
    <property type="entry name" value="CarbopepD_reg_2"/>
    <property type="match status" value="1"/>
</dbReference>
<keyword evidence="2" id="KW-0121">Carboxypeptidase</keyword>
<dbReference type="Pfam" id="PF18939">
    <property type="entry name" value="DUF5686"/>
    <property type="match status" value="1"/>
</dbReference>
<accession>A0A9J6ZP21</accession>
<keyword evidence="1" id="KW-0732">Signal</keyword>
<dbReference type="InterPro" id="IPR008969">
    <property type="entry name" value="CarboxyPept-like_regulatory"/>
</dbReference>
<gene>
    <name evidence="2" type="ORF">M9189_11020</name>
</gene>
<evidence type="ECO:0000313" key="2">
    <source>
        <dbReference type="EMBL" id="URW79387.1"/>
    </source>
</evidence>
<dbReference type="KEGG" id="alkq:M9189_11020"/>
<dbReference type="GO" id="GO:0004180">
    <property type="term" value="F:carboxypeptidase activity"/>
    <property type="evidence" value="ECO:0007669"/>
    <property type="project" value="UniProtKB-KW"/>
</dbReference>
<dbReference type="InterPro" id="IPR043741">
    <property type="entry name" value="DUF5686"/>
</dbReference>
<proteinExistence type="predicted"/>
<reference evidence="2" key="1">
    <citation type="submission" date="2022-05" db="EMBL/GenBank/DDBJ databases">
        <authorList>
            <person name="Sun X."/>
        </authorList>
    </citation>
    <scope>NUCLEOTIDE SEQUENCE</scope>
    <source>
        <strain evidence="2">Ai-910</strain>
    </source>
</reference>
<keyword evidence="3" id="KW-1185">Reference proteome</keyword>
<dbReference type="EMBL" id="CP098400">
    <property type="protein sequence ID" value="URW79387.1"/>
    <property type="molecule type" value="Genomic_DNA"/>
</dbReference>